<feature type="transmembrane region" description="Helical" evidence="2">
    <location>
        <begin position="97"/>
        <end position="117"/>
    </location>
</feature>
<dbReference type="STRING" id="29655.A0A0K9PRB8"/>
<comment type="caution">
    <text evidence="4">The sequence shown here is derived from an EMBL/GenBank/DDBJ whole genome shotgun (WGS) entry which is preliminary data.</text>
</comment>
<dbReference type="InterPro" id="IPR025564">
    <property type="entry name" value="CAAD_dom"/>
</dbReference>
<dbReference type="PANTHER" id="PTHR33222:SF9">
    <property type="entry name" value="PROTEIN CURVATURE THYLAKOID 1B, CHLOROPLASTIC"/>
    <property type="match status" value="1"/>
</dbReference>
<evidence type="ECO:0000313" key="4">
    <source>
        <dbReference type="EMBL" id="KMZ71509.1"/>
    </source>
</evidence>
<evidence type="ECO:0000259" key="3">
    <source>
        <dbReference type="Pfam" id="PF14159"/>
    </source>
</evidence>
<dbReference type="EMBL" id="LFYR01000671">
    <property type="protein sequence ID" value="KMZ71509.1"/>
    <property type="molecule type" value="Genomic_DNA"/>
</dbReference>
<accession>A0A0K9PRB8</accession>
<evidence type="ECO:0000313" key="5">
    <source>
        <dbReference type="Proteomes" id="UP000036987"/>
    </source>
</evidence>
<feature type="transmembrane region" description="Helical" evidence="2">
    <location>
        <begin position="124"/>
        <end position="143"/>
    </location>
</feature>
<dbReference type="PANTHER" id="PTHR33222">
    <property type="match status" value="1"/>
</dbReference>
<keyword evidence="2" id="KW-1133">Transmembrane helix</keyword>
<dbReference type="InterPro" id="IPR033344">
    <property type="entry name" value="CURT1"/>
</dbReference>
<dbReference type="AlphaFoldDB" id="A0A0K9PRB8"/>
<proteinExistence type="predicted"/>
<protein>
    <submittedName>
        <fullName evidence="4">Thylakoid membrane phosphoprotein 14 kDa</fullName>
    </submittedName>
</protein>
<organism evidence="4 5">
    <name type="scientific">Zostera marina</name>
    <name type="common">Eelgrass</name>
    <dbReference type="NCBI Taxonomy" id="29655"/>
    <lineage>
        <taxon>Eukaryota</taxon>
        <taxon>Viridiplantae</taxon>
        <taxon>Streptophyta</taxon>
        <taxon>Embryophyta</taxon>
        <taxon>Tracheophyta</taxon>
        <taxon>Spermatophyta</taxon>
        <taxon>Magnoliopsida</taxon>
        <taxon>Liliopsida</taxon>
        <taxon>Zosteraceae</taxon>
        <taxon>Zostera</taxon>
    </lineage>
</organism>
<reference evidence="5" key="1">
    <citation type="journal article" date="2016" name="Nature">
        <title>The genome of the seagrass Zostera marina reveals angiosperm adaptation to the sea.</title>
        <authorList>
            <person name="Olsen J.L."/>
            <person name="Rouze P."/>
            <person name="Verhelst B."/>
            <person name="Lin Y.-C."/>
            <person name="Bayer T."/>
            <person name="Collen J."/>
            <person name="Dattolo E."/>
            <person name="De Paoli E."/>
            <person name="Dittami S."/>
            <person name="Maumus F."/>
            <person name="Michel G."/>
            <person name="Kersting A."/>
            <person name="Lauritano C."/>
            <person name="Lohaus R."/>
            <person name="Toepel M."/>
            <person name="Tonon T."/>
            <person name="Vanneste K."/>
            <person name="Amirebrahimi M."/>
            <person name="Brakel J."/>
            <person name="Bostroem C."/>
            <person name="Chovatia M."/>
            <person name="Grimwood J."/>
            <person name="Jenkins J.W."/>
            <person name="Jueterbock A."/>
            <person name="Mraz A."/>
            <person name="Stam W.T."/>
            <person name="Tice H."/>
            <person name="Bornberg-Bauer E."/>
            <person name="Green P.J."/>
            <person name="Pearson G.A."/>
            <person name="Procaccini G."/>
            <person name="Duarte C.M."/>
            <person name="Schmutz J."/>
            <person name="Reusch T.B.H."/>
            <person name="Van de Peer Y."/>
        </authorList>
    </citation>
    <scope>NUCLEOTIDE SEQUENCE [LARGE SCALE GENOMIC DNA]</scope>
    <source>
        <strain evidence="5">cv. Finnish</strain>
    </source>
</reference>
<evidence type="ECO:0000256" key="1">
    <source>
        <dbReference type="ARBA" id="ARBA00004141"/>
    </source>
</evidence>
<dbReference type="Pfam" id="PF14159">
    <property type="entry name" value="CAAD"/>
    <property type="match status" value="1"/>
</dbReference>
<name>A0A0K9PRB8_ZOSMR</name>
<evidence type="ECO:0000256" key="2">
    <source>
        <dbReference type="SAM" id="Phobius"/>
    </source>
</evidence>
<dbReference type="OrthoDB" id="2014299at2759"/>
<keyword evidence="2" id="KW-0812">Transmembrane</keyword>
<dbReference type="Proteomes" id="UP000036987">
    <property type="component" value="Unassembled WGS sequence"/>
</dbReference>
<keyword evidence="5" id="KW-1185">Reference proteome</keyword>
<sequence length="167" mass="17937">MAAAAVASTCTLSRQCMSLTTPLRPSSLHFAPLKAVSCGRRIPRNVSSRCSKAVEPTVEVSTPAEPTVTETTTDVTAEQSELLNFIQEKWDKVDDKYAVSSLAVAGIVALIATSGVISAIDRLPLLPGVFELVGIGYTGWFAYENLLTQTKRDALIEKIKCTYGDVI</sequence>
<comment type="subcellular location">
    <subcellularLocation>
        <location evidence="1">Membrane</location>
        <topology evidence="1">Multi-pass membrane protein</topology>
    </subcellularLocation>
</comment>
<gene>
    <name evidence="4" type="ORF">ZOSMA_17G00640</name>
</gene>
<feature type="domain" description="Cyanobacterial aminoacyl-tRNA synthetase CAAD" evidence="3">
    <location>
        <begin position="86"/>
        <end position="165"/>
    </location>
</feature>
<dbReference type="GO" id="GO:0009535">
    <property type="term" value="C:chloroplast thylakoid membrane"/>
    <property type="evidence" value="ECO:0000318"/>
    <property type="project" value="GO_Central"/>
</dbReference>
<keyword evidence="2" id="KW-0472">Membrane</keyword>
<dbReference type="OMA" id="PANTCAL"/>